<organism evidence="4 5">
    <name type="scientific">Ensifer adhaerens</name>
    <name type="common">Sinorhizobium morelense</name>
    <dbReference type="NCBI Taxonomy" id="106592"/>
    <lineage>
        <taxon>Bacteria</taxon>
        <taxon>Pseudomonadati</taxon>
        <taxon>Pseudomonadota</taxon>
        <taxon>Alphaproteobacteria</taxon>
        <taxon>Hyphomicrobiales</taxon>
        <taxon>Rhizobiaceae</taxon>
        <taxon>Sinorhizobium/Ensifer group</taxon>
        <taxon>Ensifer</taxon>
    </lineage>
</organism>
<dbReference type="InterPro" id="IPR050832">
    <property type="entry name" value="Bact_Acetyltransf"/>
</dbReference>
<dbReference type="InterPro" id="IPR016181">
    <property type="entry name" value="Acyl_CoA_acyltransferase"/>
</dbReference>
<dbReference type="PANTHER" id="PTHR43877:SF1">
    <property type="entry name" value="ACETYLTRANSFERASE"/>
    <property type="match status" value="1"/>
</dbReference>
<name>A0A9Q8Y5Y1_ENSAD</name>
<dbReference type="Proteomes" id="UP001055460">
    <property type="component" value="Chromosome"/>
</dbReference>
<dbReference type="PANTHER" id="PTHR43877">
    <property type="entry name" value="AMINOALKYLPHOSPHONATE N-ACETYLTRANSFERASE-RELATED-RELATED"/>
    <property type="match status" value="1"/>
</dbReference>
<evidence type="ECO:0000256" key="2">
    <source>
        <dbReference type="ARBA" id="ARBA00023315"/>
    </source>
</evidence>
<reference evidence="4" key="1">
    <citation type="submission" date="2022-06" db="EMBL/GenBank/DDBJ databases">
        <title>Physiological and biochemical characterization and genomic elucidation of a strain of the genus Ensifer adhaerens M8 that combines arsenic oxidation and chromium reduction.</title>
        <authorList>
            <person name="Li X."/>
            <person name="Yu c."/>
        </authorList>
    </citation>
    <scope>NUCLEOTIDE SEQUENCE</scope>
    <source>
        <strain evidence="4">M8</strain>
    </source>
</reference>
<dbReference type="RefSeq" id="WP_181432613.1">
    <property type="nucleotide sequence ID" value="NZ_CP098807.1"/>
</dbReference>
<dbReference type="InterPro" id="IPR000182">
    <property type="entry name" value="GNAT_dom"/>
</dbReference>
<evidence type="ECO:0000259" key="3">
    <source>
        <dbReference type="PROSITE" id="PS51186"/>
    </source>
</evidence>
<protein>
    <submittedName>
        <fullName evidence="4">GNAT family N-acetyltransferase</fullName>
    </submittedName>
</protein>
<dbReference type="SUPFAM" id="SSF55729">
    <property type="entry name" value="Acyl-CoA N-acyltransferases (Nat)"/>
    <property type="match status" value="1"/>
</dbReference>
<dbReference type="PROSITE" id="PS51186">
    <property type="entry name" value="GNAT"/>
    <property type="match status" value="1"/>
</dbReference>
<dbReference type="EMBL" id="CP098807">
    <property type="protein sequence ID" value="USJ22130.1"/>
    <property type="molecule type" value="Genomic_DNA"/>
</dbReference>
<keyword evidence="1" id="KW-0808">Transferase</keyword>
<accession>A0A9Q8Y5Y1</accession>
<dbReference type="Gene3D" id="3.40.630.30">
    <property type="match status" value="1"/>
</dbReference>
<proteinExistence type="predicted"/>
<dbReference type="Pfam" id="PF00583">
    <property type="entry name" value="Acetyltransf_1"/>
    <property type="match status" value="1"/>
</dbReference>
<evidence type="ECO:0000313" key="5">
    <source>
        <dbReference type="Proteomes" id="UP001055460"/>
    </source>
</evidence>
<dbReference type="AlphaFoldDB" id="A0A9Q8Y5Y1"/>
<dbReference type="GO" id="GO:0016747">
    <property type="term" value="F:acyltransferase activity, transferring groups other than amino-acyl groups"/>
    <property type="evidence" value="ECO:0007669"/>
    <property type="project" value="InterPro"/>
</dbReference>
<evidence type="ECO:0000313" key="4">
    <source>
        <dbReference type="EMBL" id="USJ22130.1"/>
    </source>
</evidence>
<dbReference type="CDD" id="cd04301">
    <property type="entry name" value="NAT_SF"/>
    <property type="match status" value="1"/>
</dbReference>
<feature type="domain" description="N-acetyltransferase" evidence="3">
    <location>
        <begin position="9"/>
        <end position="159"/>
    </location>
</feature>
<sequence>MSDSTMVVSDLRDAPHFFDAVADRVWRAWWEPHGFPLEHIAGLLQASLAEDAEPLCLVAHAGDRFVGTASVIASDLEERPDLTPWVAAVWVDPPFRGAGIGGDIVLKAAQAALDTGAEAVHLCALSGKRAFYERLGWQLDETDVGEDRLDVFSMRRVER</sequence>
<keyword evidence="2" id="KW-0012">Acyltransferase</keyword>
<gene>
    <name evidence="4" type="ORF">NE863_12475</name>
</gene>
<evidence type="ECO:0000256" key="1">
    <source>
        <dbReference type="ARBA" id="ARBA00022679"/>
    </source>
</evidence>